<reference evidence="2" key="1">
    <citation type="journal article" date="2023" name="PhytoFront">
        <title>Draft Genome Resources of Seven Strains of Tilletia horrida, Causal Agent of Kernel Smut of Rice.</title>
        <authorList>
            <person name="Khanal S."/>
            <person name="Antony Babu S."/>
            <person name="Zhou X.G."/>
        </authorList>
    </citation>
    <scope>NUCLEOTIDE SEQUENCE</scope>
    <source>
        <strain evidence="2">TX3</strain>
    </source>
</reference>
<dbReference type="AlphaFoldDB" id="A0AAN6GHZ4"/>
<sequence length="740" mass="78848">MPLRAPGDMKLLGGEFIFGPGLQCSFVHRMVTTRGHLDVPRILSQAGIDMTPSPEKLKVPIPPIPADEEHRDKDLPARPHSINSFSRSKRIARNARSLLRKASITTGNSEGKERERRTTGPSAWQHERYFSTDASNRAGSSSQLPKMQNHSTTTLDRAEDLHVPDGARSWGRGMSRGAPEDRLRPSKSFGPGGLTLAEAAINGGRLTPTQQSVLQAGAGDAADVRRGSSASQVVGMTVPRPISKDGPQRNGRQDRAPITRITSFAQHDLMAAALQPMARGVAPGGNGSRPATADQNGASPRTIQDEDDGAAANLHARANTGPALSINVSADVTPSASPMSSRRVSPVSAAHSGTFGADAAFVQGARAGPNGGFYHSAPTTPLMSSNASRPNLHHPLPSPGDNPANAFAVPAAPQRDASQTRKAAAGLGHMDIQSSDTFDANGSARAAAAAGGGGFFLDDLQELDGLVIRTPSPEHMQRQSEFGSSSRGYISEEEEEEEDDDDDYDEVDMVDAGDDSYGDHDDGDDRVDLRQQRPPSRQSSSRVRGYDAYDSGDDDVDSEDSDVLGSRSSSRATLGTPDLVSAPASAPAAPAPAPAPVLVDRRTPVTGWVGRRPSVAEHVIEEEDEEDEEPEEEEARLPVRRFGGGEESDEDFDEQTETMHTRAAAARPHEQARATSSHGAQSVLYGQRSVLDGRPSLEGSVDEEEEEDIDEDGEVDSESDDDDDDDDGEDDRSRNDAPWG</sequence>
<feature type="region of interest" description="Disordered" evidence="1">
    <location>
        <begin position="470"/>
        <end position="740"/>
    </location>
</feature>
<evidence type="ECO:0000313" key="2">
    <source>
        <dbReference type="EMBL" id="KAK0535051.1"/>
    </source>
</evidence>
<feature type="compositionally biased region" description="Polar residues" evidence="1">
    <location>
        <begin position="293"/>
        <end position="302"/>
    </location>
</feature>
<feature type="compositionally biased region" description="Basic and acidic residues" evidence="1">
    <location>
        <begin position="67"/>
        <end position="77"/>
    </location>
</feature>
<feature type="region of interest" description="Disordered" evidence="1">
    <location>
        <begin position="279"/>
        <end position="305"/>
    </location>
</feature>
<feature type="compositionally biased region" description="Basic and acidic residues" evidence="1">
    <location>
        <begin position="156"/>
        <end position="165"/>
    </location>
</feature>
<feature type="compositionally biased region" description="Polar residues" evidence="1">
    <location>
        <begin position="479"/>
        <end position="488"/>
    </location>
</feature>
<gene>
    <name evidence="2" type="ORF">OC842_002455</name>
</gene>
<feature type="region of interest" description="Disordered" evidence="1">
    <location>
        <begin position="50"/>
        <end position="82"/>
    </location>
</feature>
<accession>A0AAN6GHZ4</accession>
<feature type="compositionally biased region" description="Acidic residues" evidence="1">
    <location>
        <begin position="491"/>
        <end position="525"/>
    </location>
</feature>
<feature type="compositionally biased region" description="Acidic residues" evidence="1">
    <location>
        <begin position="646"/>
        <end position="656"/>
    </location>
</feature>
<dbReference type="EMBL" id="JAPDMQ010000104">
    <property type="protein sequence ID" value="KAK0535051.1"/>
    <property type="molecule type" value="Genomic_DNA"/>
</dbReference>
<feature type="compositionally biased region" description="Basic and acidic residues" evidence="1">
    <location>
        <begin position="731"/>
        <end position="740"/>
    </location>
</feature>
<feature type="compositionally biased region" description="Acidic residues" evidence="1">
    <location>
        <begin position="550"/>
        <end position="562"/>
    </location>
</feature>
<evidence type="ECO:0000256" key="1">
    <source>
        <dbReference type="SAM" id="MobiDB-lite"/>
    </source>
</evidence>
<feature type="compositionally biased region" description="Polar residues" evidence="1">
    <location>
        <begin position="132"/>
        <end position="155"/>
    </location>
</feature>
<organism evidence="2 3">
    <name type="scientific">Tilletia horrida</name>
    <dbReference type="NCBI Taxonomy" id="155126"/>
    <lineage>
        <taxon>Eukaryota</taxon>
        <taxon>Fungi</taxon>
        <taxon>Dikarya</taxon>
        <taxon>Basidiomycota</taxon>
        <taxon>Ustilaginomycotina</taxon>
        <taxon>Exobasidiomycetes</taxon>
        <taxon>Tilletiales</taxon>
        <taxon>Tilletiaceae</taxon>
        <taxon>Tilletia</taxon>
    </lineage>
</organism>
<evidence type="ECO:0000313" key="3">
    <source>
        <dbReference type="Proteomes" id="UP001176521"/>
    </source>
</evidence>
<feature type="region of interest" description="Disordered" evidence="1">
    <location>
        <begin position="97"/>
        <end position="195"/>
    </location>
</feature>
<comment type="caution">
    <text evidence="2">The sequence shown here is derived from an EMBL/GenBank/DDBJ whole genome shotgun (WGS) entry which is preliminary data.</text>
</comment>
<feature type="compositionally biased region" description="Acidic residues" evidence="1">
    <location>
        <begin position="620"/>
        <end position="634"/>
    </location>
</feature>
<proteinExistence type="predicted"/>
<feature type="region of interest" description="Disordered" evidence="1">
    <location>
        <begin position="238"/>
        <end position="257"/>
    </location>
</feature>
<name>A0AAN6GHZ4_9BASI</name>
<feature type="compositionally biased region" description="Low complexity" evidence="1">
    <location>
        <begin position="532"/>
        <end position="549"/>
    </location>
</feature>
<protein>
    <submittedName>
        <fullName evidence="2">Uncharacterized protein</fullName>
    </submittedName>
</protein>
<keyword evidence="3" id="KW-1185">Reference proteome</keyword>
<dbReference type="Proteomes" id="UP001176521">
    <property type="component" value="Unassembled WGS sequence"/>
</dbReference>
<feature type="compositionally biased region" description="Basic and acidic residues" evidence="1">
    <location>
        <begin position="242"/>
        <end position="257"/>
    </location>
</feature>
<feature type="compositionally biased region" description="Acidic residues" evidence="1">
    <location>
        <begin position="700"/>
        <end position="730"/>
    </location>
</feature>